<feature type="transmembrane region" description="Helical" evidence="10">
    <location>
        <begin position="217"/>
        <end position="234"/>
    </location>
</feature>
<comment type="subcellular location">
    <subcellularLocation>
        <location evidence="1">Endoplasmic reticulum membrane</location>
        <topology evidence="1">Multi-pass membrane protein</topology>
    </subcellularLocation>
</comment>
<keyword evidence="3" id="KW-0337">GPI-anchor biosynthesis</keyword>
<feature type="transmembrane region" description="Helical" evidence="10">
    <location>
        <begin position="131"/>
        <end position="164"/>
    </location>
</feature>
<dbReference type="GO" id="GO:0031501">
    <property type="term" value="C:mannosyltransferase complex"/>
    <property type="evidence" value="ECO:0007669"/>
    <property type="project" value="TreeGrafter"/>
</dbReference>
<evidence type="ECO:0000256" key="5">
    <source>
        <dbReference type="ARBA" id="ARBA00022679"/>
    </source>
</evidence>
<dbReference type="GO" id="GO:0006506">
    <property type="term" value="P:GPI anchor biosynthetic process"/>
    <property type="evidence" value="ECO:0007669"/>
    <property type="project" value="UniProtKB-UniPathway"/>
</dbReference>
<evidence type="ECO:0000256" key="4">
    <source>
        <dbReference type="ARBA" id="ARBA00022676"/>
    </source>
</evidence>
<evidence type="ECO:0000256" key="8">
    <source>
        <dbReference type="ARBA" id="ARBA00022989"/>
    </source>
</evidence>
<keyword evidence="4" id="KW-0328">Glycosyltransferase</keyword>
<evidence type="ECO:0000256" key="3">
    <source>
        <dbReference type="ARBA" id="ARBA00022502"/>
    </source>
</evidence>
<name>A0A1F4ZWA4_9BACT</name>
<feature type="transmembrane region" description="Helical" evidence="10">
    <location>
        <begin position="281"/>
        <end position="301"/>
    </location>
</feature>
<keyword evidence="5" id="KW-0808">Transferase</keyword>
<accession>A0A1F4ZWA4</accession>
<evidence type="ECO:0000256" key="1">
    <source>
        <dbReference type="ARBA" id="ARBA00004477"/>
    </source>
</evidence>
<evidence type="ECO:0000256" key="2">
    <source>
        <dbReference type="ARBA" id="ARBA00004687"/>
    </source>
</evidence>
<gene>
    <name evidence="11" type="ORF">A2395_03790</name>
</gene>
<evidence type="ECO:0000256" key="6">
    <source>
        <dbReference type="ARBA" id="ARBA00022692"/>
    </source>
</evidence>
<dbReference type="AlphaFoldDB" id="A0A1F4ZWA4"/>
<dbReference type="PANTHER" id="PTHR12468">
    <property type="entry name" value="GPI MANNOSYLTRANSFERASE 2"/>
    <property type="match status" value="1"/>
</dbReference>
<feature type="transmembrane region" description="Helical" evidence="10">
    <location>
        <begin position="170"/>
        <end position="196"/>
    </location>
</feature>
<organism evidence="11 12">
    <name type="scientific">Candidatus Amesbacteria bacterium RIFOXYB1_FULL_47_9</name>
    <dbReference type="NCBI Taxonomy" id="1797266"/>
    <lineage>
        <taxon>Bacteria</taxon>
        <taxon>Candidatus Amesiibacteriota</taxon>
    </lineage>
</organism>
<comment type="pathway">
    <text evidence="2">Glycolipid biosynthesis; glycosylphosphatidylinositol-anchor biosynthesis.</text>
</comment>
<dbReference type="GO" id="GO:0004376">
    <property type="term" value="F:GPI mannosyltransferase activity"/>
    <property type="evidence" value="ECO:0007669"/>
    <property type="project" value="InterPro"/>
</dbReference>
<dbReference type="InterPro" id="IPR007315">
    <property type="entry name" value="PIG-V/Gpi18"/>
</dbReference>
<keyword evidence="9 10" id="KW-0472">Membrane</keyword>
<evidence type="ECO:0000256" key="7">
    <source>
        <dbReference type="ARBA" id="ARBA00022824"/>
    </source>
</evidence>
<keyword evidence="8 10" id="KW-1133">Transmembrane helix</keyword>
<dbReference type="UniPathway" id="UPA00196"/>
<comment type="caution">
    <text evidence="11">The sequence shown here is derived from an EMBL/GenBank/DDBJ whole genome shotgun (WGS) entry which is preliminary data.</text>
</comment>
<protein>
    <submittedName>
        <fullName evidence="11">Uncharacterized protein</fullName>
    </submittedName>
</protein>
<evidence type="ECO:0000313" key="11">
    <source>
        <dbReference type="EMBL" id="OGD10733.1"/>
    </source>
</evidence>
<feature type="transmembrane region" description="Helical" evidence="10">
    <location>
        <begin position="358"/>
        <end position="379"/>
    </location>
</feature>
<keyword evidence="7" id="KW-0256">Endoplasmic reticulum</keyword>
<keyword evidence="6 10" id="KW-0812">Transmembrane</keyword>
<evidence type="ECO:0000313" key="12">
    <source>
        <dbReference type="Proteomes" id="UP000178188"/>
    </source>
</evidence>
<feature type="transmembrane region" description="Helical" evidence="10">
    <location>
        <begin position="308"/>
        <end position="327"/>
    </location>
</feature>
<evidence type="ECO:0000256" key="10">
    <source>
        <dbReference type="SAM" id="Phobius"/>
    </source>
</evidence>
<proteinExistence type="predicted"/>
<reference evidence="11 12" key="1">
    <citation type="journal article" date="2016" name="Nat. Commun.">
        <title>Thousands of microbial genomes shed light on interconnected biogeochemical processes in an aquifer system.</title>
        <authorList>
            <person name="Anantharaman K."/>
            <person name="Brown C.T."/>
            <person name="Hug L.A."/>
            <person name="Sharon I."/>
            <person name="Castelle C.J."/>
            <person name="Probst A.J."/>
            <person name="Thomas B.C."/>
            <person name="Singh A."/>
            <person name="Wilkins M.J."/>
            <person name="Karaoz U."/>
            <person name="Brodie E.L."/>
            <person name="Williams K.H."/>
            <person name="Hubbard S.S."/>
            <person name="Banfield J.F."/>
        </authorList>
    </citation>
    <scope>NUCLEOTIDE SEQUENCE [LARGE SCALE GENOMIC DNA]</scope>
</reference>
<feature type="transmembrane region" description="Helical" evidence="10">
    <location>
        <begin position="7"/>
        <end position="26"/>
    </location>
</feature>
<dbReference type="GO" id="GO:0016020">
    <property type="term" value="C:membrane"/>
    <property type="evidence" value="ECO:0007669"/>
    <property type="project" value="GOC"/>
</dbReference>
<feature type="transmembrane region" description="Helical" evidence="10">
    <location>
        <begin position="98"/>
        <end position="119"/>
    </location>
</feature>
<evidence type="ECO:0000256" key="9">
    <source>
        <dbReference type="ARBA" id="ARBA00023136"/>
    </source>
</evidence>
<dbReference type="GO" id="GO:0000009">
    <property type="term" value="F:alpha-1,6-mannosyltransferase activity"/>
    <property type="evidence" value="ECO:0007669"/>
    <property type="project" value="InterPro"/>
</dbReference>
<dbReference type="Proteomes" id="UP000178188">
    <property type="component" value="Unassembled WGS sequence"/>
</dbReference>
<dbReference type="PANTHER" id="PTHR12468:SF2">
    <property type="entry name" value="GPI MANNOSYLTRANSFERASE 2"/>
    <property type="match status" value="1"/>
</dbReference>
<sequence>MRRLINYLLIWQAAIILITVFSIPFLPLRPTFVGGQDQASVANPKPYLRNPLLFSRANFDGIHYVEIARRGYDFGQQGFFPLYPRILHLVSRVIRPPALAGSIVSLISFSVGLVFFYKLLKKDFSEKTSQLAILVLLFFPTSFFFSFVYTEGLFFLLVIASFYYARSGKWLPAIILGAVAAYTRFVGVFLFPAFVVEMWQQTPRELRTARRFISKSLPLLLIPLGLALFMQFLHRTTGDPFAFFHIQKTFAQGRSDKIILLYQVYWRYIKMVFTVNRADPLYLTICLEFLTGVLFLFTSIYSIYRHRLSYAVFNFTAFLTPTFTGTFTSLPRYVLVCFSSIIAIAEILSRLSVPKKTIYFTASAVLFVLYLALFVRGYWVS</sequence>
<dbReference type="EMBL" id="MEXU01000019">
    <property type="protein sequence ID" value="OGD10733.1"/>
    <property type="molecule type" value="Genomic_DNA"/>
</dbReference>